<evidence type="ECO:0000256" key="3">
    <source>
        <dbReference type="ARBA" id="ARBA00022771"/>
    </source>
</evidence>
<dbReference type="PANTHER" id="PTHR46179:SF25">
    <property type="entry name" value="METAL RESPONSE ELEMENT-BINDING TRANSCRIPTION FACTOR-1, ISOFORM C"/>
    <property type="match status" value="1"/>
</dbReference>
<dbReference type="FunFam" id="3.30.160.60:FF:000397">
    <property type="entry name" value="Metal regulatory transcription factor 1"/>
    <property type="match status" value="1"/>
</dbReference>
<feature type="domain" description="C2H2-type" evidence="8">
    <location>
        <begin position="263"/>
        <end position="292"/>
    </location>
</feature>
<evidence type="ECO:0000256" key="7">
    <source>
        <dbReference type="SAM" id="Phobius"/>
    </source>
</evidence>
<name>A0A3B4G6G5_9CICH</name>
<dbReference type="Gene3D" id="3.30.160.60">
    <property type="entry name" value="Classic Zinc Finger"/>
    <property type="match status" value="4"/>
</dbReference>
<accession>A0A3B4G6G5</accession>
<evidence type="ECO:0000256" key="4">
    <source>
        <dbReference type="ARBA" id="ARBA00022833"/>
    </source>
</evidence>
<dbReference type="GO" id="GO:0005634">
    <property type="term" value="C:nucleus"/>
    <property type="evidence" value="ECO:0007669"/>
    <property type="project" value="TreeGrafter"/>
</dbReference>
<dbReference type="Pfam" id="PF00096">
    <property type="entry name" value="zf-C2H2"/>
    <property type="match status" value="3"/>
</dbReference>
<dbReference type="Ensembl" id="ENSPNYT00000018904.1">
    <property type="protein sequence ID" value="ENSPNYP00000018442.1"/>
    <property type="gene ID" value="ENSPNYG00000013739.1"/>
</dbReference>
<keyword evidence="7" id="KW-0812">Transmembrane</keyword>
<feature type="region of interest" description="Disordered" evidence="6">
    <location>
        <begin position="23"/>
        <end position="54"/>
    </location>
</feature>
<dbReference type="PANTHER" id="PTHR46179">
    <property type="entry name" value="ZINC FINGER PROTEIN"/>
    <property type="match status" value="1"/>
</dbReference>
<keyword evidence="3 5" id="KW-0863">Zinc-finger</keyword>
<proteinExistence type="predicted"/>
<evidence type="ECO:0000256" key="1">
    <source>
        <dbReference type="ARBA" id="ARBA00022723"/>
    </source>
</evidence>
<keyword evidence="4" id="KW-0862">Zinc</keyword>
<dbReference type="SMART" id="SM00355">
    <property type="entry name" value="ZnF_C2H2"/>
    <property type="match status" value="3"/>
</dbReference>
<evidence type="ECO:0000256" key="5">
    <source>
        <dbReference type="PROSITE-ProRule" id="PRU00042"/>
    </source>
</evidence>
<dbReference type="InterPro" id="IPR036236">
    <property type="entry name" value="Znf_C2H2_sf"/>
</dbReference>
<dbReference type="PROSITE" id="PS50157">
    <property type="entry name" value="ZINC_FINGER_C2H2_2"/>
    <property type="match status" value="3"/>
</dbReference>
<evidence type="ECO:0000313" key="9">
    <source>
        <dbReference type="Ensembl" id="ENSPNYP00000018442.1"/>
    </source>
</evidence>
<dbReference type="FunFam" id="3.30.160.60:FF:000199">
    <property type="entry name" value="metal regulatory transcription factor 1"/>
    <property type="match status" value="1"/>
</dbReference>
<keyword evidence="2" id="KW-0677">Repeat</keyword>
<feature type="transmembrane region" description="Helical" evidence="7">
    <location>
        <begin position="242"/>
        <end position="262"/>
    </location>
</feature>
<keyword evidence="1" id="KW-0479">Metal-binding</keyword>
<dbReference type="InterPro" id="IPR051061">
    <property type="entry name" value="Zinc_finger_trans_reg"/>
</dbReference>
<evidence type="ECO:0000256" key="2">
    <source>
        <dbReference type="ARBA" id="ARBA00022737"/>
    </source>
</evidence>
<feature type="compositionally biased region" description="Basic and acidic residues" evidence="6">
    <location>
        <begin position="29"/>
        <end position="38"/>
    </location>
</feature>
<feature type="domain" description="C2H2-type" evidence="8">
    <location>
        <begin position="189"/>
        <end position="218"/>
    </location>
</feature>
<dbReference type="FunFam" id="3.30.160.60:FF:000072">
    <property type="entry name" value="zinc finger protein 143 isoform X1"/>
    <property type="match status" value="1"/>
</dbReference>
<sequence length="313" mass="35304">MSENGPHTEAPMYFEVEVDQLERDDEEDDKIHFGKDGDLIAEPSSSSGRVYDRTTVLIERDPIRLDEEGEEEGHCGGDEDGVTFLTEGEGDGDEEEGSLAFMTDPDGMSQGYVHHTISPDQIQFTINPGSTPMPRNIEGATLTLHSECPETKQREVKRYQCMFEGCTRTYSTAGNLRTHQKTHRGEYTFVCNQQGCGKAFLTSYSLKIHVRVHTKEKPFECDVQGCEKAFNTLYRGAMALNVFHFMFTFDLTLFFCFFYVFAFRCDHDGCGKAFAASHHLKTHVRTHTGIQCSGSPQLSREASTKMYLFSSLL</sequence>
<dbReference type="GO" id="GO:0006357">
    <property type="term" value="P:regulation of transcription by RNA polymerase II"/>
    <property type="evidence" value="ECO:0007669"/>
    <property type="project" value="TreeGrafter"/>
</dbReference>
<evidence type="ECO:0000256" key="6">
    <source>
        <dbReference type="SAM" id="MobiDB-lite"/>
    </source>
</evidence>
<keyword evidence="7" id="KW-1133">Transmembrane helix</keyword>
<keyword evidence="7" id="KW-0472">Membrane</keyword>
<dbReference type="SUPFAM" id="SSF57667">
    <property type="entry name" value="beta-beta-alpha zinc fingers"/>
    <property type="match status" value="2"/>
</dbReference>
<evidence type="ECO:0000259" key="8">
    <source>
        <dbReference type="PROSITE" id="PS50157"/>
    </source>
</evidence>
<dbReference type="PROSITE" id="PS00028">
    <property type="entry name" value="ZINC_FINGER_C2H2_1"/>
    <property type="match status" value="3"/>
</dbReference>
<dbReference type="AlphaFoldDB" id="A0A3B4G6G5"/>
<reference evidence="9" key="1">
    <citation type="submission" date="2023-09" db="UniProtKB">
        <authorList>
            <consortium name="Ensembl"/>
        </authorList>
    </citation>
    <scope>IDENTIFICATION</scope>
</reference>
<feature type="domain" description="C2H2-type" evidence="8">
    <location>
        <begin position="159"/>
        <end position="188"/>
    </location>
</feature>
<dbReference type="GeneTree" id="ENSGT00940000157291"/>
<protein>
    <submittedName>
        <fullName evidence="9">Metal regulatory transcription factor 1</fullName>
    </submittedName>
</protein>
<dbReference type="GO" id="GO:0008270">
    <property type="term" value="F:zinc ion binding"/>
    <property type="evidence" value="ECO:0007669"/>
    <property type="project" value="UniProtKB-KW"/>
</dbReference>
<dbReference type="InterPro" id="IPR013087">
    <property type="entry name" value="Znf_C2H2_type"/>
</dbReference>
<organism evidence="9">
    <name type="scientific">Pundamilia nyererei</name>
    <dbReference type="NCBI Taxonomy" id="303518"/>
    <lineage>
        <taxon>Eukaryota</taxon>
        <taxon>Metazoa</taxon>
        <taxon>Chordata</taxon>
        <taxon>Craniata</taxon>
        <taxon>Vertebrata</taxon>
        <taxon>Euteleostomi</taxon>
        <taxon>Actinopterygii</taxon>
        <taxon>Neopterygii</taxon>
        <taxon>Teleostei</taxon>
        <taxon>Neoteleostei</taxon>
        <taxon>Acanthomorphata</taxon>
        <taxon>Ovalentaria</taxon>
        <taxon>Cichlomorphae</taxon>
        <taxon>Cichliformes</taxon>
        <taxon>Cichlidae</taxon>
        <taxon>African cichlids</taxon>
        <taxon>Pseudocrenilabrinae</taxon>
        <taxon>Haplochromini</taxon>
        <taxon>Pundamilia</taxon>
    </lineage>
</organism>